<proteinExistence type="predicted"/>
<evidence type="ECO:0000313" key="1">
    <source>
        <dbReference type="EMBL" id="MYG37550.1"/>
    </source>
</evidence>
<comment type="caution">
    <text evidence="1">The sequence shown here is derived from an EMBL/GenBank/DDBJ whole genome shotgun (WGS) entry which is preliminary data.</text>
</comment>
<sequence>MKQEHIPSTDAPHAHAGWSATWTGNVNGVINPKHSDLSAPQITLTADFDAATLSAGITYLRNGARTEALDTWNGINISSPSFVQDGLTGTFQDVTHGNPPWKNAKYPDHHTILGTVTSNHVAGIYRANRQQQ</sequence>
<accession>A0A6B1F2A4</accession>
<protein>
    <submittedName>
        <fullName evidence="1">Uncharacterized protein</fullName>
    </submittedName>
</protein>
<gene>
    <name evidence="1" type="ORF">F4162_00650</name>
</gene>
<dbReference type="AlphaFoldDB" id="A0A6B1F2A4"/>
<organism evidence="1">
    <name type="scientific">Synechococcus sp. SB0676_bin_10</name>
    <dbReference type="NCBI Taxonomy" id="2604869"/>
    <lineage>
        <taxon>Bacteria</taxon>
        <taxon>Bacillati</taxon>
        <taxon>Cyanobacteriota</taxon>
        <taxon>Cyanophyceae</taxon>
        <taxon>Synechococcales</taxon>
        <taxon>Synechococcaceae</taxon>
        <taxon>Synechococcus</taxon>
    </lineage>
</organism>
<reference evidence="1" key="1">
    <citation type="submission" date="2019-09" db="EMBL/GenBank/DDBJ databases">
        <title>Characterisation of the sponge microbiome using genome-centric metagenomics.</title>
        <authorList>
            <person name="Engelberts J.P."/>
            <person name="Robbins S.J."/>
            <person name="De Goeij J.M."/>
            <person name="Aranda M."/>
            <person name="Bell S.C."/>
            <person name="Webster N.S."/>
        </authorList>
    </citation>
    <scope>NUCLEOTIDE SEQUENCE</scope>
    <source>
        <strain evidence="1">SB0676_bin_10</strain>
    </source>
</reference>
<dbReference type="EMBL" id="VYDO01000027">
    <property type="protein sequence ID" value="MYG37550.1"/>
    <property type="molecule type" value="Genomic_DNA"/>
</dbReference>
<name>A0A6B1F2A4_9SYNE</name>